<reference evidence="1" key="2">
    <citation type="submission" date="2025-08" db="UniProtKB">
        <authorList>
            <consortium name="Ensembl"/>
        </authorList>
    </citation>
    <scope>IDENTIFICATION</scope>
</reference>
<dbReference type="AlphaFoldDB" id="A0AAY4CM45"/>
<keyword evidence="2" id="KW-1185">Reference proteome</keyword>
<reference evidence="1" key="3">
    <citation type="submission" date="2025-09" db="UniProtKB">
        <authorList>
            <consortium name="Ensembl"/>
        </authorList>
    </citation>
    <scope>IDENTIFICATION</scope>
</reference>
<name>A0AAY4CM45_9TELE</name>
<evidence type="ECO:0000313" key="2">
    <source>
        <dbReference type="Proteomes" id="UP000694580"/>
    </source>
</evidence>
<protein>
    <submittedName>
        <fullName evidence="1">Uncharacterized protein</fullName>
    </submittedName>
</protein>
<evidence type="ECO:0000313" key="1">
    <source>
        <dbReference type="Ensembl" id="ENSDCDP00010034188.1"/>
    </source>
</evidence>
<organism evidence="1 2">
    <name type="scientific">Denticeps clupeoides</name>
    <name type="common">denticle herring</name>
    <dbReference type="NCBI Taxonomy" id="299321"/>
    <lineage>
        <taxon>Eukaryota</taxon>
        <taxon>Metazoa</taxon>
        <taxon>Chordata</taxon>
        <taxon>Craniata</taxon>
        <taxon>Vertebrata</taxon>
        <taxon>Euteleostomi</taxon>
        <taxon>Actinopterygii</taxon>
        <taxon>Neopterygii</taxon>
        <taxon>Teleostei</taxon>
        <taxon>Clupei</taxon>
        <taxon>Clupeiformes</taxon>
        <taxon>Denticipitoidei</taxon>
        <taxon>Denticipitidae</taxon>
        <taxon>Denticeps</taxon>
    </lineage>
</organism>
<dbReference type="Ensembl" id="ENSDCDT00010042388.1">
    <property type="protein sequence ID" value="ENSDCDP00010034188.1"/>
    <property type="gene ID" value="ENSDCDG00010021822.1"/>
</dbReference>
<sequence>MVSRGAAEPVLNRGVLLGSSLGRPVRRVPLTRVEKEPSCSGTCCGAEETERTSCCRAVLHPCSTWSPYGEDFGLHHFQRVAIRMFFCVFSSLWLYVSWTTDKFCPGPSPIISVLHSLLKFLRWSCRTTFCA</sequence>
<dbReference type="Proteomes" id="UP000694580">
    <property type="component" value="Chromosome 5"/>
</dbReference>
<proteinExistence type="predicted"/>
<accession>A0AAY4CM45</accession>
<reference evidence="1 2" key="1">
    <citation type="submission" date="2020-06" db="EMBL/GenBank/DDBJ databases">
        <authorList>
            <consortium name="Wellcome Sanger Institute Data Sharing"/>
        </authorList>
    </citation>
    <scope>NUCLEOTIDE SEQUENCE [LARGE SCALE GENOMIC DNA]</scope>
</reference>